<gene>
    <name evidence="1" type="ORF">UFOPK2683_00629</name>
    <name evidence="2" type="ORF">UFOPK3605_00064</name>
    <name evidence="3" type="ORF">UFOPK3897_00068</name>
    <name evidence="4" type="ORF">UFOPK4121_00091</name>
</gene>
<accession>A0A6J7LIN6</accession>
<name>A0A6J7LIN6_9ZZZZ</name>
<dbReference type="EMBL" id="CAEZYK010000026">
    <property type="protein sequence ID" value="CAB4721152.1"/>
    <property type="molecule type" value="Genomic_DNA"/>
</dbReference>
<dbReference type="EMBL" id="CAFBPQ010000001">
    <property type="protein sequence ID" value="CAB5011781.1"/>
    <property type="molecule type" value="Genomic_DNA"/>
</dbReference>
<evidence type="ECO:0000313" key="4">
    <source>
        <dbReference type="EMBL" id="CAB5011781.1"/>
    </source>
</evidence>
<dbReference type="EMBL" id="CAFBOF010000001">
    <property type="protein sequence ID" value="CAB4968226.1"/>
    <property type="molecule type" value="Genomic_DNA"/>
</dbReference>
<evidence type="ECO:0000313" key="2">
    <source>
        <dbReference type="EMBL" id="CAB4893686.1"/>
    </source>
</evidence>
<reference evidence="3" key="1">
    <citation type="submission" date="2020-05" db="EMBL/GenBank/DDBJ databases">
        <authorList>
            <person name="Chiriac C."/>
            <person name="Salcher M."/>
            <person name="Ghai R."/>
            <person name="Kavagutti S V."/>
        </authorList>
    </citation>
    <scope>NUCLEOTIDE SEQUENCE</scope>
</reference>
<proteinExistence type="predicted"/>
<sequence>MSSHAIGPLVPADEALCHQIPDTFATVTTSDFAWTEKICAMAAARDGSLQLGFGLGKYINRNVMDAYAGVSRGTEQITVRGSRRLSPEPDTLTAGPIAYEVLEPMKTVRFSLAENECQPIAFEWIFEAAIPPAMEERTLQRTDYRISADLVRYHQIGTARGWVSVDGVRETFTDQDWVSTRDHSWGTRYDVGQPLTDLAPTPGTDSERMRFLMLWSPLLMERSDGERYGVHLHLLHFEAPGHLRRTVIGGIEYPDGRREAWRNLEPKLTFDPNNRRLLGGTIVATTESGEVRPFEIEVLGDTGFHLGAGLYFGYQGNHHGQWRGKLLVEGERIADCTQPETARSLHQIRDTVIRVTDSTYGGVGYGNCQPIISGEWPELGLSADSSFI</sequence>
<protein>
    <submittedName>
        <fullName evidence="3">Unannotated protein</fullName>
    </submittedName>
</protein>
<evidence type="ECO:0000313" key="3">
    <source>
        <dbReference type="EMBL" id="CAB4968226.1"/>
    </source>
</evidence>
<dbReference type="EMBL" id="CAFBMM010000001">
    <property type="protein sequence ID" value="CAB4893686.1"/>
    <property type="molecule type" value="Genomic_DNA"/>
</dbReference>
<dbReference type="AlphaFoldDB" id="A0A6J7LIN6"/>
<evidence type="ECO:0000313" key="1">
    <source>
        <dbReference type="EMBL" id="CAB4721152.1"/>
    </source>
</evidence>
<organism evidence="3">
    <name type="scientific">freshwater metagenome</name>
    <dbReference type="NCBI Taxonomy" id="449393"/>
    <lineage>
        <taxon>unclassified sequences</taxon>
        <taxon>metagenomes</taxon>
        <taxon>ecological metagenomes</taxon>
    </lineage>
</organism>